<dbReference type="GO" id="GO:0016740">
    <property type="term" value="F:transferase activity"/>
    <property type="evidence" value="ECO:0007669"/>
    <property type="project" value="UniProtKB-KW"/>
</dbReference>
<dbReference type="PIRSF" id="PIRSF006351">
    <property type="entry name" value="PTS_EIIC-Cellobiose"/>
    <property type="match status" value="1"/>
</dbReference>
<evidence type="ECO:0000256" key="4">
    <source>
        <dbReference type="ARBA" id="ARBA00022597"/>
    </source>
</evidence>
<accession>A0ABR7DHE3</accession>
<dbReference type="Proteomes" id="UP000596929">
    <property type="component" value="Unassembled WGS sequence"/>
</dbReference>
<dbReference type="Pfam" id="PF02378">
    <property type="entry name" value="PTS_EIIC"/>
    <property type="match status" value="1"/>
</dbReference>
<dbReference type="PANTHER" id="PTHR33989:SF4">
    <property type="entry name" value="PTS SYSTEM N,N'-DIACETYLCHITOBIOSE-SPECIFIC EIIC COMPONENT"/>
    <property type="match status" value="1"/>
</dbReference>
<sequence length="429" mass="46761">MNFYQKFEGKIMDFGTKLNNLKLLRVLRDSFMISFPLIIFGSIMLVIANLPFLDKVLSPEALTNLKNFLGPASMTTMSITTIFVTLGIGYYFSKEEGVDPIFGAAISLVSFLLLTPTANGGELGSVLQIDRLGAKGMFIGMIAAFLSAYMYTFFVKKNWTIKMPDTVPPAVSKSFAALIPAVLTLTTFLVINIIFTFTPWGNPHDFIYEIIQTPLTKLGSGISATIVAIFSIQILWFFGLHGQIIVNSVMDPIWNTLSLENLNAFQAGTEMPNIITKQFIETFTVGLGGTGMTLIVILAILIFMKSRQLKEIARLAAPAGLFNVNEPVTFGLPIVLNPIIAIPWIIAPVAATLVAYFAMASGLVPATTGVAVPWTTPVLISGFLATNSIAGSILQLVQMALVLAIWFPFLMALDKKNYELEKQETTSVA</sequence>
<feature type="transmembrane region" description="Helical" evidence="9">
    <location>
        <begin position="100"/>
        <end position="118"/>
    </location>
</feature>
<feature type="transmembrane region" description="Helical" evidence="9">
    <location>
        <begin position="283"/>
        <end position="304"/>
    </location>
</feature>
<dbReference type="NCBIfam" id="TIGR00410">
    <property type="entry name" value="lacE"/>
    <property type="match status" value="1"/>
</dbReference>
<evidence type="ECO:0000256" key="8">
    <source>
        <dbReference type="PIRNR" id="PIRNR006351"/>
    </source>
</evidence>
<evidence type="ECO:0000256" key="9">
    <source>
        <dbReference type="SAM" id="Phobius"/>
    </source>
</evidence>
<reference evidence="11 12" key="1">
    <citation type="submission" date="2020-08" db="EMBL/GenBank/DDBJ databases">
        <title>Genome public.</title>
        <authorList>
            <person name="Liu C."/>
            <person name="Sun Q."/>
        </authorList>
    </citation>
    <scope>NUCLEOTIDE SEQUENCE [LARGE SCALE GENOMIC DNA]</scope>
    <source>
        <strain evidence="11 12">NSJ-6</strain>
    </source>
</reference>
<dbReference type="EMBL" id="JACOOO010000043">
    <property type="protein sequence ID" value="MBC5630778.1"/>
    <property type="molecule type" value="Genomic_DNA"/>
</dbReference>
<feature type="transmembrane region" description="Helical" evidence="9">
    <location>
        <begin position="218"/>
        <end position="240"/>
    </location>
</feature>
<dbReference type="NCBIfam" id="TIGR00359">
    <property type="entry name" value="cello_pts_IIC"/>
    <property type="match status" value="1"/>
</dbReference>
<keyword evidence="2 8" id="KW-0813">Transport</keyword>
<keyword evidence="12" id="KW-1185">Reference proteome</keyword>
<dbReference type="InterPro" id="IPR003352">
    <property type="entry name" value="PTS_EIIC"/>
</dbReference>
<evidence type="ECO:0000256" key="3">
    <source>
        <dbReference type="ARBA" id="ARBA00022475"/>
    </source>
</evidence>
<evidence type="ECO:0000256" key="7">
    <source>
        <dbReference type="ARBA" id="ARBA00023136"/>
    </source>
</evidence>
<dbReference type="PANTHER" id="PTHR33989">
    <property type="match status" value="1"/>
</dbReference>
<organism evidence="11 12">
    <name type="scientific">Clostridium hominis</name>
    <dbReference type="NCBI Taxonomy" id="2763036"/>
    <lineage>
        <taxon>Bacteria</taxon>
        <taxon>Bacillati</taxon>
        <taxon>Bacillota</taxon>
        <taxon>Clostridia</taxon>
        <taxon>Eubacteriales</taxon>
        <taxon>Clostridiaceae</taxon>
        <taxon>Clostridium</taxon>
    </lineage>
</organism>
<evidence type="ECO:0000259" key="10">
    <source>
        <dbReference type="PROSITE" id="PS51105"/>
    </source>
</evidence>
<feature type="transmembrane region" description="Helical" evidence="9">
    <location>
        <begin position="31"/>
        <end position="52"/>
    </location>
</feature>
<dbReference type="InterPro" id="IPR051088">
    <property type="entry name" value="PTS_Sugar-EIIC/EIIB"/>
</dbReference>
<keyword evidence="6 9" id="KW-1133">Transmembrane helix</keyword>
<dbReference type="InterPro" id="IPR004501">
    <property type="entry name" value="PTS_EIIC_3"/>
</dbReference>
<feature type="transmembrane region" description="Helical" evidence="9">
    <location>
        <begin position="396"/>
        <end position="413"/>
    </location>
</feature>
<proteinExistence type="predicted"/>
<keyword evidence="3 8" id="KW-1003">Cell membrane</keyword>
<evidence type="ECO:0000256" key="6">
    <source>
        <dbReference type="ARBA" id="ARBA00022989"/>
    </source>
</evidence>
<evidence type="ECO:0000256" key="1">
    <source>
        <dbReference type="ARBA" id="ARBA00004651"/>
    </source>
</evidence>
<evidence type="ECO:0000256" key="2">
    <source>
        <dbReference type="ARBA" id="ARBA00022448"/>
    </source>
</evidence>
<evidence type="ECO:0000256" key="5">
    <source>
        <dbReference type="ARBA" id="ARBA00022692"/>
    </source>
</evidence>
<feature type="transmembrane region" description="Helical" evidence="9">
    <location>
        <begin position="138"/>
        <end position="155"/>
    </location>
</feature>
<dbReference type="PROSITE" id="PS51105">
    <property type="entry name" value="PTS_EIIC_TYPE_3"/>
    <property type="match status" value="1"/>
</dbReference>
<dbReference type="RefSeq" id="WP_186861004.1">
    <property type="nucleotide sequence ID" value="NZ_JACOOO010000043.1"/>
</dbReference>
<keyword evidence="7 8" id="KW-0472">Membrane</keyword>
<feature type="transmembrane region" description="Helical" evidence="9">
    <location>
        <begin position="334"/>
        <end position="358"/>
    </location>
</feature>
<evidence type="ECO:0000313" key="12">
    <source>
        <dbReference type="Proteomes" id="UP000596929"/>
    </source>
</evidence>
<keyword evidence="5 9" id="KW-0812">Transmembrane</keyword>
<feature type="domain" description="PTS EIIC type-3" evidence="10">
    <location>
        <begin position="7"/>
        <end position="409"/>
    </location>
</feature>
<keyword evidence="4 8" id="KW-0762">Sugar transport</keyword>
<feature type="transmembrane region" description="Helical" evidence="9">
    <location>
        <begin position="72"/>
        <end position="93"/>
    </location>
</feature>
<evidence type="ECO:0000313" key="11">
    <source>
        <dbReference type="EMBL" id="MBC5630778.1"/>
    </source>
</evidence>
<dbReference type="InterPro" id="IPR004796">
    <property type="entry name" value="PTS_IIC_cello"/>
</dbReference>
<name>A0ABR7DHE3_9CLOT</name>
<keyword evidence="11" id="KW-0808">Transferase</keyword>
<comment type="caution">
    <text evidence="11">The sequence shown here is derived from an EMBL/GenBank/DDBJ whole genome shotgun (WGS) entry which is preliminary data.</text>
</comment>
<comment type="function">
    <text evidence="8">The phosphoenolpyruvate-dependent sugar phosphotransferase system (PTS), a major carbohydrate active -transport system, catalyzes the phosphorylation of incoming sugar substrates concomitant with their translocation across the cell membrane.</text>
</comment>
<comment type="subcellular location">
    <subcellularLocation>
        <location evidence="1">Cell membrane</location>
        <topology evidence="1">Multi-pass membrane protein</topology>
    </subcellularLocation>
</comment>
<protein>
    <recommendedName>
        <fullName evidence="8">Permease IIC component</fullName>
    </recommendedName>
</protein>
<feature type="transmembrane region" description="Helical" evidence="9">
    <location>
        <begin position="175"/>
        <end position="198"/>
    </location>
</feature>
<gene>
    <name evidence="11" type="primary">celB</name>
    <name evidence="11" type="ORF">H8S20_18140</name>
</gene>